<dbReference type="Pfam" id="PF07910">
    <property type="entry name" value="Peptidase_C78"/>
    <property type="match status" value="1"/>
</dbReference>
<reference evidence="5" key="1">
    <citation type="journal article" date="2012" name="PLoS Pathog.">
        <title>Comparative genomics of the apicomplexan parasites Toxoplasma gondii and Neospora caninum: Coccidia differing in host range and transmission strategy.</title>
        <authorList>
            <person name="Reid A.J."/>
            <person name="Vermont S.J."/>
            <person name="Cotton J.A."/>
            <person name="Harris D."/>
            <person name="Hill-Cawthorne G.A."/>
            <person name="Konen-Waisman S."/>
            <person name="Latham S.M."/>
            <person name="Mourier T."/>
            <person name="Norton R."/>
            <person name="Quail M.A."/>
            <person name="Sanders M."/>
            <person name="Shanmugam D."/>
            <person name="Sohal A."/>
            <person name="Wasmuth J.D."/>
            <person name="Brunk B."/>
            <person name="Grigg M.E."/>
            <person name="Howard J.C."/>
            <person name="Parkinson J."/>
            <person name="Roos D.S."/>
            <person name="Trees A.J."/>
            <person name="Berriman M."/>
            <person name="Pain A."/>
            <person name="Wastling J.M."/>
        </authorList>
    </citation>
    <scope>NUCLEOTIDE SEQUENCE [LARGE SCALE GENOMIC DNA]</scope>
    <source>
        <strain evidence="5">Liverpool</strain>
    </source>
</reference>
<accession>F0VPE1</accession>
<feature type="domain" description="UFSP1/2/DUB catalytic" evidence="3">
    <location>
        <begin position="642"/>
        <end position="788"/>
    </location>
</feature>
<evidence type="ECO:0000259" key="3">
    <source>
        <dbReference type="Pfam" id="PF07910"/>
    </source>
</evidence>
<feature type="compositionally biased region" description="Basic and acidic residues" evidence="2">
    <location>
        <begin position="360"/>
        <end position="375"/>
    </location>
</feature>
<dbReference type="Proteomes" id="UP000007494">
    <property type="component" value="Chromosome XI"/>
</dbReference>
<dbReference type="GO" id="GO:0071567">
    <property type="term" value="F:deUFMylase activity"/>
    <property type="evidence" value="ECO:0007669"/>
    <property type="project" value="TreeGrafter"/>
</dbReference>
<dbReference type="GeneID" id="13441000"/>
<evidence type="ECO:0000256" key="2">
    <source>
        <dbReference type="SAM" id="MobiDB-lite"/>
    </source>
</evidence>
<dbReference type="Gene3D" id="3.90.70.130">
    <property type="match status" value="1"/>
</dbReference>
<gene>
    <name evidence="4" type="ORF">NCLIV_060120</name>
</gene>
<dbReference type="OMA" id="AYHHYCQ"/>
<sequence length="870" mass="93440">MASVCSPCIRIDWRLAAFLRQLRSQLVLCGYSLASPYLAVLVGLPLPSSSSPSSLLLLSCFRLLHAERDPTVPQLFAASAAGVSASLHEALRKDLATIAFILPDGLQILGLLAFSPHTAASPSSSALSSLAEAVAGQLPAWAKGLARLSETTHASAGSVSASAHRESPSPPSPCLLFACSLSGDAEQATESSGPTHARGSVFPWNFMALPLHSSSSSSLEEAGAADRLSVSVEDARSVLKTEKFLYLRSRLAVSLPLDTPVRVDLARGLCGKIRETPEDGEVASQEAERDLAAGEDCEDFLPQLPSTASREILAALRQQEEALSASSLSLFFCMPNGVYVHPTDPGVSGEGETAAGIGKADARERKQGSKDAGRSGEADIWTAVASVASKAKHMVIRETQNVQGNDAHCEFSNRNVLDLPWLRSPPHVAQDARGLPLASLSVIPVPAFLSSLPGNAACDSDLSCTYTPARGASDPGLSARHAQIFLDTCILVHGTASLASCAHRFRLAFCRQLKCLALQLLQSSSLPSSAGESVALETSSLTASLVSGDPSSSFSAHSPSSPSLSALSPPIYPRLTSWARSSDDTRREENGKPHADGAVTLSFHLVKVPWFQHPLLSWNNEAQPHSSLVIGPKWLPQTRAVTCLVWGDFAYHHYCQDNERDEGWGCCYRSLQLVISWFQRQNFTNKPVPSISDIQRLLKKYDMAHENLEIGSKAWIGTVEGSYVLNWYLHVPSKMLHLSSASELPAHAETLREHFDAVGTPVMMGVGDYAYTLVGVSVDIQTGKVFFLGKKVSLSAFPSSLLRFFRVARWEAAFLVVDPHYSGDDADIDKILDKGWVAWKKTSFFEKTAGAKFINLALPQTCTEGGALFI</sequence>
<keyword evidence="1" id="KW-0378">Hydrolase</keyword>
<dbReference type="eggNOG" id="KOG2433">
    <property type="taxonomic scope" value="Eukaryota"/>
</dbReference>
<dbReference type="VEuPathDB" id="ToxoDB:NCLIV_060120"/>
<name>F0VPE1_NEOCL</name>
<protein>
    <recommendedName>
        <fullName evidence="3">UFSP1/2/DUB catalytic domain-containing protein</fullName>
    </recommendedName>
</protein>
<dbReference type="AlphaFoldDB" id="F0VPE1"/>
<evidence type="ECO:0000256" key="1">
    <source>
        <dbReference type="ARBA" id="ARBA00022801"/>
    </source>
</evidence>
<dbReference type="PANTHER" id="PTHR48153:SF2">
    <property type="entry name" value="UFM1-SPECIFIC PROTEASE 2"/>
    <property type="match status" value="1"/>
</dbReference>
<evidence type="ECO:0000313" key="4">
    <source>
        <dbReference type="EMBL" id="CBZ55587.1"/>
    </source>
</evidence>
<evidence type="ECO:0000313" key="5">
    <source>
        <dbReference type="Proteomes" id="UP000007494"/>
    </source>
</evidence>
<dbReference type="EMBL" id="FR823392">
    <property type="protein sequence ID" value="CBZ55587.1"/>
    <property type="molecule type" value="Genomic_DNA"/>
</dbReference>
<feature type="region of interest" description="Disordered" evidence="2">
    <location>
        <begin position="345"/>
        <end position="375"/>
    </location>
</feature>
<dbReference type="InParanoid" id="F0VPE1"/>
<dbReference type="OrthoDB" id="417506at2759"/>
<dbReference type="InterPro" id="IPR012462">
    <property type="entry name" value="UFSP1/2_DUB_cat"/>
</dbReference>
<dbReference type="RefSeq" id="XP_003885615.1">
    <property type="nucleotide sequence ID" value="XM_003885566.1"/>
</dbReference>
<keyword evidence="5" id="KW-1185">Reference proteome</keyword>
<organism evidence="4 5">
    <name type="scientific">Neospora caninum (strain Liverpool)</name>
    <dbReference type="NCBI Taxonomy" id="572307"/>
    <lineage>
        <taxon>Eukaryota</taxon>
        <taxon>Sar</taxon>
        <taxon>Alveolata</taxon>
        <taxon>Apicomplexa</taxon>
        <taxon>Conoidasida</taxon>
        <taxon>Coccidia</taxon>
        <taxon>Eucoccidiorida</taxon>
        <taxon>Eimeriorina</taxon>
        <taxon>Sarcocystidae</taxon>
        <taxon>Neospora</taxon>
    </lineage>
</organism>
<dbReference type="PANTHER" id="PTHR48153">
    <property type="entry name" value="UFM1-SPECIFIC PROTEASE 2"/>
    <property type="match status" value="1"/>
</dbReference>
<proteinExistence type="predicted"/>